<sequence>MSPRGFQVYCGAGRRGGWRGWWRDRSSRRGAGRAPRPGGVGGGGWGAAEQPARGSSGCSASRLVWRARVESGPCVRELFAEGRELSGQRAVWPAHAVGSLSATPRSRPAPAEPPENAGPPAPKLALSPHASESSFPDGEPNRKGPEMRRPAAIRSPGVPGVPLSRHTA</sequence>
<dbReference type="GeneID" id="113928604"/>
<accession>A0A6J2DUS9</accession>
<feature type="compositionally biased region" description="Basic and acidic residues" evidence="1">
    <location>
        <begin position="139"/>
        <end position="149"/>
    </location>
</feature>
<dbReference type="RefSeq" id="XP_027460270.1">
    <property type="nucleotide sequence ID" value="XM_027604469.2"/>
</dbReference>
<evidence type="ECO:0000256" key="1">
    <source>
        <dbReference type="SAM" id="MobiDB-lite"/>
    </source>
</evidence>
<feature type="region of interest" description="Disordered" evidence="1">
    <location>
        <begin position="99"/>
        <end position="168"/>
    </location>
</feature>
<dbReference type="KEGG" id="zca:113928604"/>
<reference evidence="3" key="1">
    <citation type="submission" date="2025-08" db="UniProtKB">
        <authorList>
            <consortium name="RefSeq"/>
        </authorList>
    </citation>
    <scope>IDENTIFICATION</scope>
    <source>
        <tissue evidence="3">Blood</tissue>
    </source>
</reference>
<dbReference type="AlphaFoldDB" id="A0A6J2DUS9"/>
<evidence type="ECO:0000313" key="2">
    <source>
        <dbReference type="Proteomes" id="UP000515165"/>
    </source>
</evidence>
<feature type="region of interest" description="Disordered" evidence="1">
    <location>
        <begin position="15"/>
        <end position="59"/>
    </location>
</feature>
<gene>
    <name evidence="3" type="primary">LOC113928604</name>
</gene>
<protein>
    <submittedName>
        <fullName evidence="3">Uncharacterized protein LOC113928604</fullName>
    </submittedName>
</protein>
<dbReference type="Proteomes" id="UP000515165">
    <property type="component" value="Chromosome 5"/>
</dbReference>
<evidence type="ECO:0000313" key="3">
    <source>
        <dbReference type="RefSeq" id="XP_027460270.1"/>
    </source>
</evidence>
<organism evidence="2 3">
    <name type="scientific">Zalophus californianus</name>
    <name type="common">California sealion</name>
    <dbReference type="NCBI Taxonomy" id="9704"/>
    <lineage>
        <taxon>Eukaryota</taxon>
        <taxon>Metazoa</taxon>
        <taxon>Chordata</taxon>
        <taxon>Craniata</taxon>
        <taxon>Vertebrata</taxon>
        <taxon>Euteleostomi</taxon>
        <taxon>Mammalia</taxon>
        <taxon>Eutheria</taxon>
        <taxon>Laurasiatheria</taxon>
        <taxon>Carnivora</taxon>
        <taxon>Caniformia</taxon>
        <taxon>Pinnipedia</taxon>
        <taxon>Otariidae</taxon>
        <taxon>Zalophus</taxon>
    </lineage>
</organism>
<feature type="compositionally biased region" description="Pro residues" evidence="1">
    <location>
        <begin position="110"/>
        <end position="122"/>
    </location>
</feature>
<proteinExistence type="predicted"/>
<name>A0A6J2DUS9_ZALCA</name>
<keyword evidence="2" id="KW-1185">Reference proteome</keyword>